<accession>A0A1Q3D939</accession>
<evidence type="ECO:0000256" key="1">
    <source>
        <dbReference type="ARBA" id="ARBA00004141"/>
    </source>
</evidence>
<evidence type="ECO:0000256" key="4">
    <source>
        <dbReference type="ARBA" id="ARBA00022692"/>
    </source>
</evidence>
<name>A0A1Q3D939_CEPFO</name>
<dbReference type="GO" id="GO:0005524">
    <property type="term" value="F:ATP binding"/>
    <property type="evidence" value="ECO:0007669"/>
    <property type="project" value="UniProtKB-KW"/>
</dbReference>
<gene>
    <name evidence="11" type="ORF">CFOL_v3_32438</name>
</gene>
<evidence type="ECO:0000256" key="3">
    <source>
        <dbReference type="ARBA" id="ARBA00012476"/>
    </source>
</evidence>
<dbReference type="Gene3D" id="3.40.50.1000">
    <property type="entry name" value="HAD superfamily/HAD-like"/>
    <property type="match status" value="1"/>
</dbReference>
<dbReference type="GO" id="GO:0016020">
    <property type="term" value="C:membrane"/>
    <property type="evidence" value="ECO:0007669"/>
    <property type="project" value="UniProtKB-SubCell"/>
</dbReference>
<dbReference type="PANTHER" id="PTHR42861">
    <property type="entry name" value="CALCIUM-TRANSPORTING ATPASE"/>
    <property type="match status" value="1"/>
</dbReference>
<evidence type="ECO:0000256" key="8">
    <source>
        <dbReference type="ARBA" id="ARBA00022967"/>
    </source>
</evidence>
<proteinExistence type="inferred from homology"/>
<comment type="similarity">
    <text evidence="2">Belongs to the cation transport ATPase (P-type) (TC 3.A.3) family. Type IIIA subfamily.</text>
</comment>
<evidence type="ECO:0000256" key="7">
    <source>
        <dbReference type="ARBA" id="ARBA00022842"/>
    </source>
</evidence>
<dbReference type="Gene3D" id="3.40.1110.10">
    <property type="entry name" value="Calcium-transporting ATPase, cytoplasmic domain N"/>
    <property type="match status" value="1"/>
</dbReference>
<keyword evidence="6" id="KW-0067">ATP-binding</keyword>
<keyword evidence="8" id="KW-1278">Translocase</keyword>
<comment type="caution">
    <text evidence="11">The sequence shown here is derived from an EMBL/GenBank/DDBJ whole genome shotgun (WGS) entry which is preliminary data.</text>
</comment>
<sequence length="144" mass="15920">MAGMDVLCSDKTRTLTLNKLSVDKNLVEVFAKGVDADSVVLMAARASRTENQDAIDTAIVGMLADPKEARAGIQEVHFLLFNPTDKRTALTYIDDGKMHRVSKGAPKQILNLDHNKSDIERRVHAVIDFEERGLRSLAVAYQVI</sequence>
<organism evidence="11 12">
    <name type="scientific">Cephalotus follicularis</name>
    <name type="common">Albany pitcher plant</name>
    <dbReference type="NCBI Taxonomy" id="3775"/>
    <lineage>
        <taxon>Eukaryota</taxon>
        <taxon>Viridiplantae</taxon>
        <taxon>Streptophyta</taxon>
        <taxon>Embryophyta</taxon>
        <taxon>Tracheophyta</taxon>
        <taxon>Spermatophyta</taxon>
        <taxon>Magnoliopsida</taxon>
        <taxon>eudicotyledons</taxon>
        <taxon>Gunneridae</taxon>
        <taxon>Pentapetalae</taxon>
        <taxon>rosids</taxon>
        <taxon>fabids</taxon>
        <taxon>Oxalidales</taxon>
        <taxon>Cephalotaceae</taxon>
        <taxon>Cephalotus</taxon>
    </lineage>
</organism>
<evidence type="ECO:0000313" key="12">
    <source>
        <dbReference type="Proteomes" id="UP000187406"/>
    </source>
</evidence>
<evidence type="ECO:0000256" key="5">
    <source>
        <dbReference type="ARBA" id="ARBA00022741"/>
    </source>
</evidence>
<evidence type="ECO:0000256" key="6">
    <source>
        <dbReference type="ARBA" id="ARBA00022840"/>
    </source>
</evidence>
<evidence type="ECO:0000313" key="11">
    <source>
        <dbReference type="EMBL" id="GAV89017.1"/>
    </source>
</evidence>
<keyword evidence="4" id="KW-0812">Transmembrane</keyword>
<dbReference type="FunFam" id="3.40.1110.10:FF:000005">
    <property type="entry name" value="Plasma membrane ATPase"/>
    <property type="match status" value="1"/>
</dbReference>
<dbReference type="EMBL" id="BDDD01005211">
    <property type="protein sequence ID" value="GAV89017.1"/>
    <property type="molecule type" value="Genomic_DNA"/>
</dbReference>
<protein>
    <recommendedName>
        <fullName evidence="3">P-type H(+)-exporting transporter</fullName>
        <ecNumber evidence="3">7.1.2.1</ecNumber>
    </recommendedName>
</protein>
<evidence type="ECO:0000256" key="9">
    <source>
        <dbReference type="ARBA" id="ARBA00022989"/>
    </source>
</evidence>
<evidence type="ECO:0000256" key="2">
    <source>
        <dbReference type="ARBA" id="ARBA00008804"/>
    </source>
</evidence>
<dbReference type="Proteomes" id="UP000187406">
    <property type="component" value="Unassembled WGS sequence"/>
</dbReference>
<keyword evidence="5" id="KW-0547">Nucleotide-binding</keyword>
<feature type="non-terminal residue" evidence="11">
    <location>
        <position position="144"/>
    </location>
</feature>
<dbReference type="InParanoid" id="A0A1Q3D939"/>
<dbReference type="SUPFAM" id="SSF81660">
    <property type="entry name" value="Metal cation-transporting ATPase, ATP-binding domain N"/>
    <property type="match status" value="1"/>
</dbReference>
<dbReference type="OrthoDB" id="1931203at2759"/>
<keyword evidence="12" id="KW-1185">Reference proteome</keyword>
<keyword evidence="10" id="KW-0472">Membrane</keyword>
<keyword evidence="7" id="KW-0460">Magnesium</keyword>
<keyword evidence="9" id="KW-1133">Transmembrane helix</keyword>
<dbReference type="AlphaFoldDB" id="A0A1Q3D939"/>
<dbReference type="InterPro" id="IPR023299">
    <property type="entry name" value="ATPase_P-typ_cyto_dom_N"/>
</dbReference>
<dbReference type="GO" id="GO:0008553">
    <property type="term" value="F:P-type proton-exporting transporter activity"/>
    <property type="evidence" value="ECO:0007669"/>
    <property type="project" value="UniProtKB-EC"/>
</dbReference>
<evidence type="ECO:0000256" key="10">
    <source>
        <dbReference type="ARBA" id="ARBA00023136"/>
    </source>
</evidence>
<comment type="subcellular location">
    <subcellularLocation>
        <location evidence="1">Membrane</location>
        <topology evidence="1">Multi-pass membrane protein</topology>
    </subcellularLocation>
</comment>
<reference evidence="12" key="1">
    <citation type="submission" date="2016-04" db="EMBL/GenBank/DDBJ databases">
        <title>Cephalotus genome sequencing.</title>
        <authorList>
            <person name="Fukushima K."/>
            <person name="Hasebe M."/>
            <person name="Fang X."/>
        </authorList>
    </citation>
    <scope>NUCLEOTIDE SEQUENCE [LARGE SCALE GENOMIC DNA]</scope>
    <source>
        <strain evidence="12">cv. St1</strain>
    </source>
</reference>
<dbReference type="EC" id="7.1.2.1" evidence="3"/>
<dbReference type="InterPro" id="IPR023214">
    <property type="entry name" value="HAD_sf"/>
</dbReference>